<protein>
    <submittedName>
        <fullName evidence="1">tRNA U54 and U55 pseudouridine synthase Pus10</fullName>
    </submittedName>
</protein>
<gene>
    <name evidence="1" type="ORF">H4W80_000969</name>
</gene>
<keyword evidence="2" id="KW-1185">Reference proteome</keyword>
<accession>A0ABR9LPX6</accession>
<sequence>MRVARLHDELTETIRTEVNREFLTLVAGRVDIAARVRPATLLVVDPVTRAVTTTG</sequence>
<dbReference type="EMBL" id="JADBEK010000001">
    <property type="protein sequence ID" value="MBE1582711.1"/>
    <property type="molecule type" value="Genomic_DNA"/>
</dbReference>
<evidence type="ECO:0000313" key="2">
    <source>
        <dbReference type="Proteomes" id="UP000633509"/>
    </source>
</evidence>
<reference evidence="1 2" key="1">
    <citation type="submission" date="2020-10" db="EMBL/GenBank/DDBJ databases">
        <title>Sequencing the genomes of 1000 actinobacteria strains.</title>
        <authorList>
            <person name="Klenk H.-P."/>
        </authorList>
    </citation>
    <scope>NUCLEOTIDE SEQUENCE [LARGE SCALE GENOMIC DNA]</scope>
    <source>
        <strain evidence="1 2">DSM 43173</strain>
    </source>
</reference>
<organism evidence="1 2">
    <name type="scientific">Nonomuraea angiospora</name>
    <dbReference type="NCBI Taxonomy" id="46172"/>
    <lineage>
        <taxon>Bacteria</taxon>
        <taxon>Bacillati</taxon>
        <taxon>Actinomycetota</taxon>
        <taxon>Actinomycetes</taxon>
        <taxon>Streptosporangiales</taxon>
        <taxon>Streptosporangiaceae</taxon>
        <taxon>Nonomuraea</taxon>
    </lineage>
</organism>
<dbReference type="Proteomes" id="UP000633509">
    <property type="component" value="Unassembled WGS sequence"/>
</dbReference>
<name>A0ABR9LPX6_9ACTN</name>
<dbReference type="RefSeq" id="WP_192783945.1">
    <property type="nucleotide sequence ID" value="NZ_JADBEK010000001.1"/>
</dbReference>
<comment type="caution">
    <text evidence="1">The sequence shown here is derived from an EMBL/GenBank/DDBJ whole genome shotgun (WGS) entry which is preliminary data.</text>
</comment>
<evidence type="ECO:0000313" key="1">
    <source>
        <dbReference type="EMBL" id="MBE1582711.1"/>
    </source>
</evidence>
<proteinExistence type="predicted"/>